<dbReference type="InterPro" id="IPR029021">
    <property type="entry name" value="Prot-tyrosine_phosphatase-like"/>
</dbReference>
<comment type="caution">
    <text evidence="3">The sequence shown here is derived from an EMBL/GenBank/DDBJ whole genome shotgun (WGS) entry which is preliminary data.</text>
</comment>
<dbReference type="PRINTS" id="PR00700">
    <property type="entry name" value="PRTYPHPHTASE"/>
</dbReference>
<accession>A0ABQ9IG06</accession>
<dbReference type="InterPro" id="IPR000242">
    <property type="entry name" value="PTP_cat"/>
</dbReference>
<dbReference type="EMBL" id="JARBHB010000001">
    <property type="protein sequence ID" value="KAJ8895135.1"/>
    <property type="molecule type" value="Genomic_DNA"/>
</dbReference>
<gene>
    <name evidence="3" type="ORF">PR048_000460</name>
</gene>
<dbReference type="PROSITE" id="PS50055">
    <property type="entry name" value="TYR_PHOSPHATASE_PTP"/>
    <property type="match status" value="1"/>
</dbReference>
<evidence type="ECO:0000256" key="1">
    <source>
        <dbReference type="SAM" id="Phobius"/>
    </source>
</evidence>
<keyword evidence="1" id="KW-0812">Transmembrane</keyword>
<dbReference type="Pfam" id="PF00102">
    <property type="entry name" value="Y_phosphatase"/>
    <property type="match status" value="1"/>
</dbReference>
<name>A0ABQ9IG06_9NEOP</name>
<evidence type="ECO:0000259" key="2">
    <source>
        <dbReference type="PROSITE" id="PS50055"/>
    </source>
</evidence>
<dbReference type="Gene3D" id="3.90.190.10">
    <property type="entry name" value="Protein tyrosine phosphatase superfamily"/>
    <property type="match status" value="1"/>
</dbReference>
<feature type="domain" description="Tyrosine-protein phosphatase" evidence="2">
    <location>
        <begin position="16"/>
        <end position="95"/>
    </location>
</feature>
<feature type="transmembrane region" description="Helical" evidence="1">
    <location>
        <begin position="6"/>
        <end position="22"/>
    </location>
</feature>
<keyword evidence="1" id="KW-0472">Membrane</keyword>
<sequence>MKQVIIVIVFIIIIIIIIYLRPQGAVKISRFPAREATSEYINAVYVDGFRIKDLFIVTQLPIVNTVGDFWRMVYEKNISLIVMLNEMDLSDEVGCTTAREIRVVNGHFLCPGVLGLLVTTM</sequence>
<dbReference type="PANTHER" id="PTHR19134:SF449">
    <property type="entry name" value="TYROSINE-PROTEIN PHOSPHATASE 1"/>
    <property type="match status" value="1"/>
</dbReference>
<evidence type="ECO:0000313" key="3">
    <source>
        <dbReference type="EMBL" id="KAJ8895135.1"/>
    </source>
</evidence>
<dbReference type="Proteomes" id="UP001159363">
    <property type="component" value="Chromosome 1"/>
</dbReference>
<proteinExistence type="predicted"/>
<reference evidence="3 4" key="1">
    <citation type="submission" date="2023-02" db="EMBL/GenBank/DDBJ databases">
        <title>LHISI_Scaffold_Assembly.</title>
        <authorList>
            <person name="Stuart O.P."/>
            <person name="Cleave R."/>
            <person name="Magrath M.J.L."/>
            <person name="Mikheyev A.S."/>
        </authorList>
    </citation>
    <scope>NUCLEOTIDE SEQUENCE [LARGE SCALE GENOMIC DNA]</scope>
    <source>
        <strain evidence="3">Daus_M_001</strain>
        <tissue evidence="3">Leg muscle</tissue>
    </source>
</reference>
<evidence type="ECO:0000313" key="4">
    <source>
        <dbReference type="Proteomes" id="UP001159363"/>
    </source>
</evidence>
<organism evidence="3 4">
    <name type="scientific">Dryococelus australis</name>
    <dbReference type="NCBI Taxonomy" id="614101"/>
    <lineage>
        <taxon>Eukaryota</taxon>
        <taxon>Metazoa</taxon>
        <taxon>Ecdysozoa</taxon>
        <taxon>Arthropoda</taxon>
        <taxon>Hexapoda</taxon>
        <taxon>Insecta</taxon>
        <taxon>Pterygota</taxon>
        <taxon>Neoptera</taxon>
        <taxon>Polyneoptera</taxon>
        <taxon>Phasmatodea</taxon>
        <taxon>Verophasmatodea</taxon>
        <taxon>Anareolatae</taxon>
        <taxon>Phasmatidae</taxon>
        <taxon>Eurycanthinae</taxon>
        <taxon>Dryococelus</taxon>
    </lineage>
</organism>
<keyword evidence="1" id="KW-1133">Transmembrane helix</keyword>
<protein>
    <recommendedName>
        <fullName evidence="2">Tyrosine-protein phosphatase domain-containing protein</fullName>
    </recommendedName>
</protein>
<dbReference type="InterPro" id="IPR050348">
    <property type="entry name" value="Protein-Tyr_Phosphatase"/>
</dbReference>
<dbReference type="PANTHER" id="PTHR19134">
    <property type="entry name" value="RECEPTOR-TYPE TYROSINE-PROTEIN PHOSPHATASE"/>
    <property type="match status" value="1"/>
</dbReference>
<dbReference type="SUPFAM" id="SSF52799">
    <property type="entry name" value="(Phosphotyrosine protein) phosphatases II"/>
    <property type="match status" value="1"/>
</dbReference>
<keyword evidence="4" id="KW-1185">Reference proteome</keyword>